<name>A0A7W8IH62_9BACT</name>
<protein>
    <submittedName>
        <fullName evidence="5">DNA-binding HxlR family transcriptional regulator</fullName>
    </submittedName>
</protein>
<accession>A0A7W8IH62</accession>
<evidence type="ECO:0000313" key="6">
    <source>
        <dbReference type="Proteomes" id="UP000568106"/>
    </source>
</evidence>
<evidence type="ECO:0000256" key="1">
    <source>
        <dbReference type="ARBA" id="ARBA00023015"/>
    </source>
</evidence>
<keyword evidence="3" id="KW-0804">Transcription</keyword>
<dbReference type="InterPro" id="IPR002577">
    <property type="entry name" value="HTH_HxlR"/>
</dbReference>
<evidence type="ECO:0000256" key="3">
    <source>
        <dbReference type="ARBA" id="ARBA00023163"/>
    </source>
</evidence>
<gene>
    <name evidence="5" type="ORF">HDF09_001773</name>
</gene>
<feature type="domain" description="HTH hxlR-type" evidence="4">
    <location>
        <begin position="1"/>
        <end position="99"/>
    </location>
</feature>
<dbReference type="PANTHER" id="PTHR33204:SF39">
    <property type="entry name" value="TRANSCRIPTIONAL REGULATORY PROTEIN"/>
    <property type="match status" value="1"/>
</dbReference>
<dbReference type="PROSITE" id="PS51118">
    <property type="entry name" value="HTH_HXLR"/>
    <property type="match status" value="1"/>
</dbReference>
<organism evidence="5 6">
    <name type="scientific">Tunturiibacter empetritectus</name>
    <dbReference type="NCBI Taxonomy" id="3069691"/>
    <lineage>
        <taxon>Bacteria</taxon>
        <taxon>Pseudomonadati</taxon>
        <taxon>Acidobacteriota</taxon>
        <taxon>Terriglobia</taxon>
        <taxon>Terriglobales</taxon>
        <taxon>Acidobacteriaceae</taxon>
        <taxon>Tunturiibacter</taxon>
    </lineage>
</organism>
<dbReference type="SUPFAM" id="SSF46785">
    <property type="entry name" value="Winged helix' DNA-binding domain"/>
    <property type="match status" value="1"/>
</dbReference>
<evidence type="ECO:0000313" key="5">
    <source>
        <dbReference type="EMBL" id="MBB5317104.1"/>
    </source>
</evidence>
<reference evidence="5" key="1">
    <citation type="submission" date="2020-08" db="EMBL/GenBank/DDBJ databases">
        <title>Genomic Encyclopedia of Type Strains, Phase IV (KMG-V): Genome sequencing to study the core and pangenomes of soil and plant-associated prokaryotes.</title>
        <authorList>
            <person name="Whitman W."/>
        </authorList>
    </citation>
    <scope>NUCLEOTIDE SEQUENCE [LARGE SCALE GENOMIC DNA]</scope>
    <source>
        <strain evidence="5">M8UP27</strain>
    </source>
</reference>
<keyword evidence="1" id="KW-0805">Transcription regulation</keyword>
<dbReference type="Pfam" id="PF01638">
    <property type="entry name" value="HxlR"/>
    <property type="match status" value="1"/>
</dbReference>
<dbReference type="Gene3D" id="1.10.10.10">
    <property type="entry name" value="Winged helix-like DNA-binding domain superfamily/Winged helix DNA-binding domain"/>
    <property type="match status" value="1"/>
</dbReference>
<dbReference type="GO" id="GO:0003677">
    <property type="term" value="F:DNA binding"/>
    <property type="evidence" value="ECO:0007669"/>
    <property type="project" value="UniProtKB-KW"/>
</dbReference>
<keyword evidence="6" id="KW-1185">Reference proteome</keyword>
<proteinExistence type="predicted"/>
<comment type="caution">
    <text evidence="5">The sequence shown here is derived from an EMBL/GenBank/DDBJ whole genome shotgun (WGS) entry which is preliminary data.</text>
</comment>
<evidence type="ECO:0000256" key="2">
    <source>
        <dbReference type="ARBA" id="ARBA00023125"/>
    </source>
</evidence>
<dbReference type="InterPro" id="IPR036388">
    <property type="entry name" value="WH-like_DNA-bd_sf"/>
</dbReference>
<dbReference type="InterPro" id="IPR036390">
    <property type="entry name" value="WH_DNA-bd_sf"/>
</dbReference>
<dbReference type="EMBL" id="JACHDY010000002">
    <property type="protein sequence ID" value="MBB5317104.1"/>
    <property type="molecule type" value="Genomic_DNA"/>
</dbReference>
<evidence type="ECO:0000259" key="4">
    <source>
        <dbReference type="PROSITE" id="PS51118"/>
    </source>
</evidence>
<keyword evidence="2 5" id="KW-0238">DNA-binding</keyword>
<dbReference type="Proteomes" id="UP000568106">
    <property type="component" value="Unassembled WGS sequence"/>
</dbReference>
<dbReference type="PANTHER" id="PTHR33204">
    <property type="entry name" value="TRANSCRIPTIONAL REGULATOR, MARR FAMILY"/>
    <property type="match status" value="1"/>
</dbReference>
<sequence>MVNELIGRVADKWTMLILEVLTERGELRFTRLSELVPGISYKMLTQTLRLMEREGLISRTVHPVVPPRVEYKLTELGLSLGAAFCKVWMWAERHLEEIERARAAFDQVSGKIANRS</sequence>
<dbReference type="AlphaFoldDB" id="A0A7W8IH62"/>